<evidence type="ECO:0000313" key="2">
    <source>
        <dbReference type="EMBL" id="OME92239.1"/>
    </source>
</evidence>
<evidence type="ECO:0000313" key="3">
    <source>
        <dbReference type="Proteomes" id="UP000187074"/>
    </source>
</evidence>
<reference evidence="2 3" key="1">
    <citation type="submission" date="2016-11" db="EMBL/GenBank/DDBJ databases">
        <title>Paenibacillus species isolates.</title>
        <authorList>
            <person name="Beno S.M."/>
        </authorList>
    </citation>
    <scope>NUCLEOTIDE SEQUENCE [LARGE SCALE GENOMIC DNA]</scope>
    <source>
        <strain evidence="2 3">FSL F4-0100</strain>
    </source>
</reference>
<dbReference type="EMBL" id="MRTF01000005">
    <property type="protein sequence ID" value="OME92239.1"/>
    <property type="molecule type" value="Genomic_DNA"/>
</dbReference>
<gene>
    <name evidence="2" type="ORF">BK123_16670</name>
</gene>
<feature type="region of interest" description="Disordered" evidence="1">
    <location>
        <begin position="33"/>
        <end position="59"/>
    </location>
</feature>
<protein>
    <recommendedName>
        <fullName evidence="4">Peptidase M56 BlaR1</fullName>
    </recommendedName>
</protein>
<accession>A0A1R1B120</accession>
<dbReference type="STRING" id="1401.BK123_16670"/>
<comment type="caution">
    <text evidence="2">The sequence shown here is derived from an EMBL/GenBank/DDBJ whole genome shotgun (WGS) entry which is preliminary data.</text>
</comment>
<dbReference type="RefSeq" id="WP_076323493.1">
    <property type="nucleotide sequence ID" value="NZ_MRTF01000005.1"/>
</dbReference>
<dbReference type="Proteomes" id="UP000187074">
    <property type="component" value="Unassembled WGS sequence"/>
</dbReference>
<dbReference type="AlphaFoldDB" id="A0A1R1B120"/>
<evidence type="ECO:0008006" key="4">
    <source>
        <dbReference type="Google" id="ProtNLM"/>
    </source>
</evidence>
<sequence length="128" mass="13706">MKKLIIAAGIGGALVGTAIFFMIVSNTETKAGVAPPPYAVNEKDQTYGEGPFPAGKNQEPNLIKAIGENGVEGYIKNSDVTPSFSSPEEALIHQIEVEKQGYQSVPLYESDGTTVIGEYRLYPSRTTP</sequence>
<name>A0A1R1B120_PAELA</name>
<evidence type="ECO:0000256" key="1">
    <source>
        <dbReference type="SAM" id="MobiDB-lite"/>
    </source>
</evidence>
<proteinExistence type="predicted"/>
<organism evidence="2 3">
    <name type="scientific">Paenibacillus lautus</name>
    <name type="common">Bacillus lautus</name>
    <dbReference type="NCBI Taxonomy" id="1401"/>
    <lineage>
        <taxon>Bacteria</taxon>
        <taxon>Bacillati</taxon>
        <taxon>Bacillota</taxon>
        <taxon>Bacilli</taxon>
        <taxon>Bacillales</taxon>
        <taxon>Paenibacillaceae</taxon>
        <taxon>Paenibacillus</taxon>
    </lineage>
</organism>
<dbReference type="OrthoDB" id="2656948at2"/>